<dbReference type="RefSeq" id="WP_072765408.1">
    <property type="nucleotide sequence ID" value="NZ_FQYX01000026.1"/>
</dbReference>
<keyword evidence="12" id="KW-1185">Reference proteome</keyword>
<feature type="transmembrane region" description="Helical" evidence="10">
    <location>
        <begin position="144"/>
        <end position="163"/>
    </location>
</feature>
<feature type="transmembrane region" description="Helical" evidence="10">
    <location>
        <begin position="281"/>
        <end position="301"/>
    </location>
</feature>
<dbReference type="GO" id="GO:0008360">
    <property type="term" value="P:regulation of cell shape"/>
    <property type="evidence" value="ECO:0007669"/>
    <property type="project" value="UniProtKB-KW"/>
</dbReference>
<name>A0A1M6KKV8_9FLAO</name>
<feature type="transmembrane region" description="Helical" evidence="10">
    <location>
        <begin position="59"/>
        <end position="81"/>
    </location>
</feature>
<dbReference type="Pfam" id="PF03023">
    <property type="entry name" value="MurJ"/>
    <property type="match status" value="1"/>
</dbReference>
<evidence type="ECO:0000256" key="2">
    <source>
        <dbReference type="ARBA" id="ARBA00022475"/>
    </source>
</evidence>
<evidence type="ECO:0000256" key="9">
    <source>
        <dbReference type="ARBA" id="ARBA00061532"/>
    </source>
</evidence>
<dbReference type="OrthoDB" id="9786339at2"/>
<dbReference type="AlphaFoldDB" id="A0A1M6KKV8"/>
<feature type="transmembrane region" description="Helical" evidence="10">
    <location>
        <begin position="391"/>
        <end position="410"/>
    </location>
</feature>
<evidence type="ECO:0000256" key="6">
    <source>
        <dbReference type="ARBA" id="ARBA00022989"/>
    </source>
</evidence>
<feature type="transmembrane region" description="Helical" evidence="10">
    <location>
        <begin position="416"/>
        <end position="437"/>
    </location>
</feature>
<comment type="similarity">
    <text evidence="9">Belongs to the MurJ/MviN family.</text>
</comment>
<dbReference type="STRING" id="558155.SAMN04487911_12640"/>
<evidence type="ECO:0000256" key="3">
    <source>
        <dbReference type="ARBA" id="ARBA00022692"/>
    </source>
</evidence>
<organism evidence="11 12">
    <name type="scientific">Arenibacter nanhaiticus</name>
    <dbReference type="NCBI Taxonomy" id="558155"/>
    <lineage>
        <taxon>Bacteria</taxon>
        <taxon>Pseudomonadati</taxon>
        <taxon>Bacteroidota</taxon>
        <taxon>Flavobacteriia</taxon>
        <taxon>Flavobacteriales</taxon>
        <taxon>Flavobacteriaceae</taxon>
        <taxon>Arenibacter</taxon>
    </lineage>
</organism>
<comment type="function">
    <text evidence="8">Involved in peptidoglycan biosynthesis. Transports lipid-linked peptidoglycan precursors from the inner to the outer leaflet of the cytoplasmic membrane.</text>
</comment>
<evidence type="ECO:0000256" key="4">
    <source>
        <dbReference type="ARBA" id="ARBA00022960"/>
    </source>
</evidence>
<evidence type="ECO:0000256" key="7">
    <source>
        <dbReference type="ARBA" id="ARBA00023136"/>
    </source>
</evidence>
<dbReference type="GO" id="GO:0005886">
    <property type="term" value="C:plasma membrane"/>
    <property type="evidence" value="ECO:0007669"/>
    <property type="project" value="UniProtKB-SubCell"/>
</dbReference>
<sequence length="449" mass="51108">MIPLFLKTINNKLIGLGKNPIIRNMLLVGSISFLIKIVSFYKETIVASLFGLSELLDTYYIAILIPSFIQNVFIGSLKNLFIPNYINEINTTNDKGSFQTFTFYSITVLIVILTIVALVLSEFFLEYVFPGHNESYYNLIRTQLYYVLPCLFLWGYTGFLNGLQEINNNFFASTIAQIFLPVVTIVCLIFSKDHFGEMVLVIGLLLGSITSFLYTLTTSLLNKIIILGALRTNDNIIAMFKQYPSKTTSGLLTGINPFVDQFFAAQLVTGSIAAMNYGIKIPAFTVGILMISIGNVILPHFSRLINIDLQKAYFQLYKILKIIFLSSLLVTIVTIIFSENIIQILFERNEFTSEDTYIVSNIQKLALIYVPFYLCTLVCVKFLTSINENKFMAWISFWNLLLNLIMNYVLVQYYGVYGLVLSTTIVYIICSIIYVYYTYTLFKKNSISN</sequence>
<evidence type="ECO:0000313" key="11">
    <source>
        <dbReference type="EMBL" id="SHJ59565.1"/>
    </source>
</evidence>
<evidence type="ECO:0000256" key="1">
    <source>
        <dbReference type="ARBA" id="ARBA00004651"/>
    </source>
</evidence>
<feature type="transmembrane region" description="Helical" evidence="10">
    <location>
        <begin position="170"/>
        <end position="191"/>
    </location>
</feature>
<keyword evidence="3 10" id="KW-0812">Transmembrane</keyword>
<dbReference type="Proteomes" id="UP000184231">
    <property type="component" value="Unassembled WGS sequence"/>
</dbReference>
<feature type="transmembrane region" description="Helical" evidence="10">
    <location>
        <begin position="322"/>
        <end position="346"/>
    </location>
</feature>
<keyword evidence="7 10" id="KW-0472">Membrane</keyword>
<feature type="transmembrane region" description="Helical" evidence="10">
    <location>
        <begin position="211"/>
        <end position="230"/>
    </location>
</feature>
<feature type="transmembrane region" description="Helical" evidence="10">
    <location>
        <begin position="366"/>
        <end position="384"/>
    </location>
</feature>
<protein>
    <submittedName>
        <fullName evidence="11">Putative peptidoglycan lipid II flippase</fullName>
    </submittedName>
</protein>
<dbReference type="PANTHER" id="PTHR43486">
    <property type="entry name" value="LIPID II FLIPPASE MURJ-RELATED"/>
    <property type="match status" value="1"/>
</dbReference>
<evidence type="ECO:0000256" key="8">
    <source>
        <dbReference type="ARBA" id="ARBA00060041"/>
    </source>
</evidence>
<feature type="transmembrane region" description="Helical" evidence="10">
    <location>
        <begin position="101"/>
        <end position="124"/>
    </location>
</feature>
<keyword evidence="5" id="KW-0573">Peptidoglycan synthesis</keyword>
<dbReference type="EMBL" id="FQYX01000026">
    <property type="protein sequence ID" value="SHJ59565.1"/>
    <property type="molecule type" value="Genomic_DNA"/>
</dbReference>
<gene>
    <name evidence="11" type="ORF">SAMN04487911_12640</name>
</gene>
<dbReference type="InterPro" id="IPR004268">
    <property type="entry name" value="MurJ"/>
</dbReference>
<feature type="transmembrane region" description="Helical" evidence="10">
    <location>
        <begin position="21"/>
        <end position="39"/>
    </location>
</feature>
<evidence type="ECO:0000313" key="12">
    <source>
        <dbReference type="Proteomes" id="UP000184231"/>
    </source>
</evidence>
<feature type="transmembrane region" description="Helical" evidence="10">
    <location>
        <begin position="251"/>
        <end position="275"/>
    </location>
</feature>
<comment type="subcellular location">
    <subcellularLocation>
        <location evidence="1">Cell membrane</location>
        <topology evidence="1">Multi-pass membrane protein</topology>
    </subcellularLocation>
</comment>
<reference evidence="11 12" key="1">
    <citation type="submission" date="2016-11" db="EMBL/GenBank/DDBJ databases">
        <authorList>
            <person name="Jaros S."/>
            <person name="Januszkiewicz K."/>
            <person name="Wedrychowicz H."/>
        </authorList>
    </citation>
    <scope>NUCLEOTIDE SEQUENCE [LARGE SCALE GENOMIC DNA]</scope>
    <source>
        <strain evidence="11 12">CGMCC 1.8863</strain>
    </source>
</reference>
<keyword evidence="2" id="KW-1003">Cell membrane</keyword>
<accession>A0A1M6KKV8</accession>
<evidence type="ECO:0000256" key="10">
    <source>
        <dbReference type="SAM" id="Phobius"/>
    </source>
</evidence>
<dbReference type="GO" id="GO:0009252">
    <property type="term" value="P:peptidoglycan biosynthetic process"/>
    <property type="evidence" value="ECO:0007669"/>
    <property type="project" value="UniProtKB-KW"/>
</dbReference>
<dbReference type="PANTHER" id="PTHR43486:SF1">
    <property type="entry name" value="LIPID II FLIPPASE MURJ-RELATED"/>
    <property type="match status" value="1"/>
</dbReference>
<keyword evidence="6 10" id="KW-1133">Transmembrane helix</keyword>
<proteinExistence type="inferred from homology"/>
<dbReference type="PRINTS" id="PR01806">
    <property type="entry name" value="VIRFACTRMVIN"/>
</dbReference>
<keyword evidence="4" id="KW-0133">Cell shape</keyword>
<evidence type="ECO:0000256" key="5">
    <source>
        <dbReference type="ARBA" id="ARBA00022984"/>
    </source>
</evidence>